<sequence>MTHIRPLVWDSEAFCFAVARIENIDDPVAQLPVVQAQLIADAITLAYWEAPHGDEPSRLAALRSGGEFINSRVLLDIGLAGQAASEPRTITDPDPAQRRVLDELALASGWSSRFALDPRFPRPVFEQLYRTWMANSLNGSFADAVIIAAEGDAIEGMVTVSAKAEQGQIGLFGVAAAARGKGVGKKLLREALGWFAREGCARASVVTQGENEVALAIYQSCGFAISAHSDVFHFWNQQS</sequence>
<dbReference type="EMBL" id="CP009122">
    <property type="protein sequence ID" value="AJA09008.1"/>
    <property type="molecule type" value="Genomic_DNA"/>
</dbReference>
<dbReference type="Proteomes" id="UP000030907">
    <property type="component" value="Chromosome"/>
</dbReference>
<keyword evidence="5" id="KW-1185">Reference proteome</keyword>
<dbReference type="OrthoDB" id="7605472at2"/>
<evidence type="ECO:0000313" key="4">
    <source>
        <dbReference type="EMBL" id="AJA09008.1"/>
    </source>
</evidence>
<dbReference type="RefSeq" id="WP_039574577.1">
    <property type="nucleotide sequence ID" value="NZ_CP009122.1"/>
</dbReference>
<dbReference type="AlphaFoldDB" id="A0A0A7PID6"/>
<dbReference type="STRING" id="1515612.SKP52_10515"/>
<proteinExistence type="predicted"/>
<dbReference type="InterPro" id="IPR050832">
    <property type="entry name" value="Bact_Acetyltransf"/>
</dbReference>
<feature type="domain" description="N-acetyltransferase" evidence="3">
    <location>
        <begin position="99"/>
        <end position="239"/>
    </location>
</feature>
<evidence type="ECO:0000259" key="3">
    <source>
        <dbReference type="PROSITE" id="PS51186"/>
    </source>
</evidence>
<dbReference type="Gene3D" id="3.40.630.30">
    <property type="match status" value="1"/>
</dbReference>
<dbReference type="InterPro" id="IPR016181">
    <property type="entry name" value="Acyl_CoA_acyltransferase"/>
</dbReference>
<organism evidence="4 5">
    <name type="scientific">Sphingopyxis fribergensis</name>
    <dbReference type="NCBI Taxonomy" id="1515612"/>
    <lineage>
        <taxon>Bacteria</taxon>
        <taxon>Pseudomonadati</taxon>
        <taxon>Pseudomonadota</taxon>
        <taxon>Alphaproteobacteria</taxon>
        <taxon>Sphingomonadales</taxon>
        <taxon>Sphingomonadaceae</taxon>
        <taxon>Sphingopyxis</taxon>
    </lineage>
</organism>
<dbReference type="InterPro" id="IPR000182">
    <property type="entry name" value="GNAT_dom"/>
</dbReference>
<evidence type="ECO:0000256" key="2">
    <source>
        <dbReference type="ARBA" id="ARBA00023315"/>
    </source>
</evidence>
<dbReference type="PROSITE" id="PS51186">
    <property type="entry name" value="GNAT"/>
    <property type="match status" value="1"/>
</dbReference>
<accession>A0A0A7PID6</accession>
<dbReference type="GO" id="GO:0016747">
    <property type="term" value="F:acyltransferase activity, transferring groups other than amino-acyl groups"/>
    <property type="evidence" value="ECO:0007669"/>
    <property type="project" value="InterPro"/>
</dbReference>
<keyword evidence="1" id="KW-0808">Transferase</keyword>
<gene>
    <name evidence="4" type="ORF">SKP52_10515</name>
</gene>
<reference evidence="4 5" key="1">
    <citation type="journal article" date="2015" name="Int. J. Syst. Evol. Microbiol.">
        <title>Description of Sphingopyxis fribergensis sp. nov. - a soil bacterium with the ability to degrade styrene and phenylacetic acid.</title>
        <authorList>
            <person name="Oelschlagel M."/>
            <person name="Ruckert C."/>
            <person name="Kalinowski J."/>
            <person name="Schmidt G."/>
            <person name="Schlomann M."/>
            <person name="Tischler D."/>
        </authorList>
    </citation>
    <scope>NUCLEOTIDE SEQUENCE [LARGE SCALE GENOMIC DNA]</scope>
    <source>
        <strain evidence="4 5">Kp5.2</strain>
    </source>
</reference>
<keyword evidence="2" id="KW-0012">Acyltransferase</keyword>
<dbReference type="CDD" id="cd04301">
    <property type="entry name" value="NAT_SF"/>
    <property type="match status" value="1"/>
</dbReference>
<dbReference type="Pfam" id="PF00583">
    <property type="entry name" value="Acetyltransf_1"/>
    <property type="match status" value="1"/>
</dbReference>
<dbReference type="KEGG" id="sphk:SKP52_10515"/>
<dbReference type="SUPFAM" id="SSF55729">
    <property type="entry name" value="Acyl-CoA N-acyltransferases (Nat)"/>
    <property type="match status" value="1"/>
</dbReference>
<dbReference type="HOGENOM" id="CLU_101319_0_0_5"/>
<name>A0A0A7PID6_9SPHN</name>
<protein>
    <recommendedName>
        <fullName evidence="3">N-acetyltransferase domain-containing protein</fullName>
    </recommendedName>
</protein>
<dbReference type="PANTHER" id="PTHR43877:SF2">
    <property type="entry name" value="AMINOALKYLPHOSPHONATE N-ACETYLTRANSFERASE-RELATED"/>
    <property type="match status" value="1"/>
</dbReference>
<evidence type="ECO:0000313" key="5">
    <source>
        <dbReference type="Proteomes" id="UP000030907"/>
    </source>
</evidence>
<evidence type="ECO:0000256" key="1">
    <source>
        <dbReference type="ARBA" id="ARBA00022679"/>
    </source>
</evidence>
<dbReference type="PANTHER" id="PTHR43877">
    <property type="entry name" value="AMINOALKYLPHOSPHONATE N-ACETYLTRANSFERASE-RELATED-RELATED"/>
    <property type="match status" value="1"/>
</dbReference>